<evidence type="ECO:0000259" key="1">
    <source>
        <dbReference type="Pfam" id="PF01408"/>
    </source>
</evidence>
<dbReference type="PANTHER" id="PTHR43054:SF1">
    <property type="entry name" value="SCYLLO-INOSITOL 2-DEHYDROGENASE (NADP(+)) IOLU"/>
    <property type="match status" value="1"/>
</dbReference>
<sequence length="328" mass="36428">MIKLAVIGTNWITDRFIDAALLTKRFELTAVYSRELDRARQFADQYGADIACFDDFEQFAQSDTYEAVYIASPNSFHAPQTIALLNAGKHVACEKPLTSSDELAQQMYRAAEDNQRVLFEAFMSPHRPNFKILKAQLSSIGAIRQAMISYCQYSSRYPKYLNGENPNTFNPAFSNGSIMDIGYYCLASAVELFGEPKAVQATAHLLDSGVDGNGSVVMSYDGFDVVLNHSKTSNSYLNSEIQGEDAALLVEMISTAQKVVKIPRGSEPQDLSVEQQSNPMFDEAHVFADQVQSNAIDPDCKRRSLLVAKLLKQIRQQTGVVFPTDNTQ</sequence>
<feature type="domain" description="GFO/IDH/MocA-like oxidoreductase" evidence="2">
    <location>
        <begin position="139"/>
        <end position="247"/>
    </location>
</feature>
<dbReference type="Pfam" id="PF22725">
    <property type="entry name" value="GFO_IDH_MocA_C3"/>
    <property type="match status" value="1"/>
</dbReference>
<organism evidence="3 4">
    <name type="scientific">Vibrio olivae</name>
    <dbReference type="NCBI Taxonomy" id="1243002"/>
    <lineage>
        <taxon>Bacteria</taxon>
        <taxon>Pseudomonadati</taxon>
        <taxon>Pseudomonadota</taxon>
        <taxon>Gammaproteobacteria</taxon>
        <taxon>Vibrionales</taxon>
        <taxon>Vibrionaceae</taxon>
        <taxon>Vibrio</taxon>
    </lineage>
</organism>
<accession>A0ABV5HPL3</accession>
<protein>
    <submittedName>
        <fullName evidence="3">Gfo/Idh/MocA family protein</fullName>
    </submittedName>
</protein>
<reference evidence="3 4" key="1">
    <citation type="submission" date="2024-09" db="EMBL/GenBank/DDBJ databases">
        <authorList>
            <person name="Sun Q."/>
            <person name="Mori K."/>
        </authorList>
    </citation>
    <scope>NUCLEOTIDE SEQUENCE [LARGE SCALE GENOMIC DNA]</scope>
    <source>
        <strain evidence="3 4">CECT 8064</strain>
    </source>
</reference>
<name>A0ABV5HPL3_9VIBR</name>
<dbReference type="InterPro" id="IPR055170">
    <property type="entry name" value="GFO_IDH_MocA-like_dom"/>
</dbReference>
<dbReference type="EMBL" id="JBHMEP010000004">
    <property type="protein sequence ID" value="MFB9136213.1"/>
    <property type="molecule type" value="Genomic_DNA"/>
</dbReference>
<dbReference type="InterPro" id="IPR000683">
    <property type="entry name" value="Gfo/Idh/MocA-like_OxRdtase_N"/>
</dbReference>
<dbReference type="PANTHER" id="PTHR43054">
    <property type="match status" value="1"/>
</dbReference>
<dbReference type="Proteomes" id="UP001589645">
    <property type="component" value="Unassembled WGS sequence"/>
</dbReference>
<dbReference type="Pfam" id="PF01408">
    <property type="entry name" value="GFO_IDH_MocA"/>
    <property type="match status" value="1"/>
</dbReference>
<feature type="domain" description="Gfo/Idh/MocA-like oxidoreductase N-terminal" evidence="1">
    <location>
        <begin position="2"/>
        <end position="121"/>
    </location>
</feature>
<evidence type="ECO:0000313" key="4">
    <source>
        <dbReference type="Proteomes" id="UP001589645"/>
    </source>
</evidence>
<comment type="caution">
    <text evidence="3">The sequence shown here is derived from an EMBL/GenBank/DDBJ whole genome shotgun (WGS) entry which is preliminary data.</text>
</comment>
<dbReference type="InterPro" id="IPR036291">
    <property type="entry name" value="NAD(P)-bd_dom_sf"/>
</dbReference>
<gene>
    <name evidence="3" type="ORF">ACFFUV_14665</name>
</gene>
<evidence type="ECO:0000313" key="3">
    <source>
        <dbReference type="EMBL" id="MFB9136213.1"/>
    </source>
</evidence>
<proteinExistence type="predicted"/>
<dbReference type="Gene3D" id="3.30.360.10">
    <property type="entry name" value="Dihydrodipicolinate Reductase, domain 2"/>
    <property type="match status" value="1"/>
</dbReference>
<dbReference type="Gene3D" id="3.40.50.720">
    <property type="entry name" value="NAD(P)-binding Rossmann-like Domain"/>
    <property type="match status" value="1"/>
</dbReference>
<dbReference type="SUPFAM" id="SSF51735">
    <property type="entry name" value="NAD(P)-binding Rossmann-fold domains"/>
    <property type="match status" value="1"/>
</dbReference>
<keyword evidence="4" id="KW-1185">Reference proteome</keyword>
<dbReference type="RefSeq" id="WP_390194241.1">
    <property type="nucleotide sequence ID" value="NZ_JBHMEP010000004.1"/>
</dbReference>
<dbReference type="SUPFAM" id="SSF55347">
    <property type="entry name" value="Glyceraldehyde-3-phosphate dehydrogenase-like, C-terminal domain"/>
    <property type="match status" value="1"/>
</dbReference>
<evidence type="ECO:0000259" key="2">
    <source>
        <dbReference type="Pfam" id="PF22725"/>
    </source>
</evidence>